<proteinExistence type="predicted"/>
<feature type="region of interest" description="Disordered" evidence="1">
    <location>
        <begin position="297"/>
        <end position="420"/>
    </location>
</feature>
<keyword evidence="5" id="KW-1185">Reference proteome</keyword>
<protein>
    <submittedName>
        <fullName evidence="4">PE-PPE domain-containing protein</fullName>
    </submittedName>
</protein>
<feature type="compositionally biased region" description="Acidic residues" evidence="1">
    <location>
        <begin position="342"/>
        <end position="376"/>
    </location>
</feature>
<feature type="signal peptide" evidence="2">
    <location>
        <begin position="1"/>
        <end position="27"/>
    </location>
</feature>
<feature type="chain" id="PRO_5045917394" evidence="2">
    <location>
        <begin position="28"/>
        <end position="420"/>
    </location>
</feature>
<feature type="compositionally biased region" description="Acidic residues" evidence="1">
    <location>
        <begin position="403"/>
        <end position="420"/>
    </location>
</feature>
<evidence type="ECO:0000313" key="4">
    <source>
        <dbReference type="EMBL" id="MCZ0731478.1"/>
    </source>
</evidence>
<dbReference type="Pfam" id="PF08237">
    <property type="entry name" value="PE-PPE"/>
    <property type="match status" value="1"/>
</dbReference>
<name>A0ABT4HNA8_MYCIR</name>
<comment type="caution">
    <text evidence="4">The sequence shown here is derived from an EMBL/GenBank/DDBJ whole genome shotgun (WGS) entry which is preliminary data.</text>
</comment>
<evidence type="ECO:0000259" key="3">
    <source>
        <dbReference type="Pfam" id="PF08237"/>
    </source>
</evidence>
<dbReference type="EMBL" id="JAPQYE010000017">
    <property type="protein sequence ID" value="MCZ0731478.1"/>
    <property type="molecule type" value="Genomic_DNA"/>
</dbReference>
<keyword evidence="2" id="KW-0732">Signal</keyword>
<dbReference type="RefSeq" id="WP_268787603.1">
    <property type="nucleotide sequence ID" value="NZ_JAPQYE010000017.1"/>
</dbReference>
<reference evidence="4" key="1">
    <citation type="submission" date="2022-12" db="EMBL/GenBank/DDBJ databases">
        <title>Whole genome sequence of Mycolicibacterium iranicum strain SBH312.</title>
        <authorList>
            <person name="Jani J."/>
            <person name="Arifin Mustapha Z."/>
            <person name="Ahmed K."/>
            <person name="Kai Ling C."/>
        </authorList>
    </citation>
    <scope>NUCLEOTIDE SEQUENCE</scope>
    <source>
        <strain evidence="4">SBH312</strain>
    </source>
</reference>
<dbReference type="SUPFAM" id="SSF53474">
    <property type="entry name" value="alpha/beta-Hydrolases"/>
    <property type="match status" value="1"/>
</dbReference>
<accession>A0ABT4HNA8</accession>
<gene>
    <name evidence="4" type="ORF">OY187_25805</name>
</gene>
<organism evidence="4 5">
    <name type="scientific">Mycolicibacterium iranicum</name>
    <name type="common">Mycobacterium iranicum</name>
    <dbReference type="NCBI Taxonomy" id="912594"/>
    <lineage>
        <taxon>Bacteria</taxon>
        <taxon>Bacillati</taxon>
        <taxon>Actinomycetota</taxon>
        <taxon>Actinomycetes</taxon>
        <taxon>Mycobacteriales</taxon>
        <taxon>Mycobacteriaceae</taxon>
        <taxon>Mycolicibacterium</taxon>
    </lineage>
</organism>
<dbReference type="InterPro" id="IPR013228">
    <property type="entry name" value="PE-PPE_C"/>
</dbReference>
<sequence>MRGILAATGAATVAAASIAAPTPYTLAANVLTVTGYTFGGKIDWEMDEIFRGSLCSEASGNSCTSVDYNSGVSEGAEEDGLRALRAAFGVTAPPTVVVGFSQGATIATHWLQETAGSADAPAPEDLSFVLAANPKRKYGGVRSGFAEPTPHTEYDVVDIAIEYDGAADFPTDPRNLLALANALAGFAYFHIPGYNNIDLETADKLVWKEGNTTYVLIRRENLPLLEPLRMLGLDELADALNGPLKEAIDEAYDRDYPGLIDPERHDEVLGEVLPGGATADIERTAVRYLSRTFATATPDDAHDEREAEAASALSPSDLSQGTVDEDGDEDEAPDTTSATPDSGDDEAAEPDSDDDEADEPDDEADEPDAAADDDDERGAGVAESTRDARKSTKSAGSRADTDTQTESESDADGDSGDSTE</sequence>
<dbReference type="InterPro" id="IPR029058">
    <property type="entry name" value="AB_hydrolase_fold"/>
</dbReference>
<dbReference type="Gene3D" id="3.40.50.1820">
    <property type="entry name" value="alpha/beta hydrolase"/>
    <property type="match status" value="1"/>
</dbReference>
<feature type="compositionally biased region" description="Polar residues" evidence="1">
    <location>
        <begin position="313"/>
        <end position="322"/>
    </location>
</feature>
<feature type="compositionally biased region" description="Acidic residues" evidence="1">
    <location>
        <begin position="323"/>
        <end position="333"/>
    </location>
</feature>
<feature type="compositionally biased region" description="Basic and acidic residues" evidence="1">
    <location>
        <begin position="299"/>
        <end position="308"/>
    </location>
</feature>
<dbReference type="Proteomes" id="UP001084650">
    <property type="component" value="Unassembled WGS sequence"/>
</dbReference>
<feature type="domain" description="PE-PPE" evidence="3">
    <location>
        <begin position="63"/>
        <end position="253"/>
    </location>
</feature>
<evidence type="ECO:0000313" key="5">
    <source>
        <dbReference type="Proteomes" id="UP001084650"/>
    </source>
</evidence>
<evidence type="ECO:0000256" key="1">
    <source>
        <dbReference type="SAM" id="MobiDB-lite"/>
    </source>
</evidence>
<evidence type="ECO:0000256" key="2">
    <source>
        <dbReference type="SAM" id="SignalP"/>
    </source>
</evidence>